<evidence type="ECO:0000256" key="5">
    <source>
        <dbReference type="PIRSR" id="PIRSR604294-1"/>
    </source>
</evidence>
<sequence>MDCINCLVTPLDGSLSHTSNVLDNFEYTKCGKLLQTEFHRDDNGIPDDEATGDHDMCYYANCDSSVWMRSCEEEVIEPLRSSEITGSIPKWLTGTLLRNGPGNLKVGEYRYQHLFDSSALLHKFRIANGKVTYQRRFVQTEVYKRNMTAQRIVFTEFGTCATPDPCHSIFHRVAAMFKSDDEISDNSMISVYPFGDEYYTFAEAPVMHRIDPKTLETTGRVNVSKCVNIVNHTSHPHVMADGTIYNVGMSVTPLGPRYNVVCFYPGRVTIDDSGEKRELSMFDQATIVASVPSRWLLNPSYMHTFGITDNYFIIVEQPLAISFIGMTITHIKKDPMINCFKWHENESTLIHVISRETGQLTRTFVAETFFYLHIINQFETRDGEYVVLDICCYRNPKMLEYMYIDAMKNMHGDADFARLFRARPLRFVLPMREVQPDTPSQYNLITIKTVHQSLQLFRDTINMEMDYEIVGDTDDIEYSDKSRYWRDEHGSALRRKPAAHLLLDGRIFVKPELLCDVGCETPRINADFHLGKEYRYFYAISCDMDLDNPGTLIKVDTYQKTKKTWQEKDVYPSEPIFVPDPNGKNEDDGVVVSSVVWAEKETRVGLLILDAVTFTEVARATFDTPGPVPKCLHGWFSLDK</sequence>
<feature type="binding site" evidence="5">
    <location>
        <position position="303"/>
    </location>
    <ligand>
        <name>Fe cation</name>
        <dbReference type="ChEBI" id="CHEBI:24875"/>
        <note>catalytic</note>
    </ligand>
</feature>
<dbReference type="PANTHER" id="PTHR10543">
    <property type="entry name" value="BETA-CAROTENE DIOXYGENASE"/>
    <property type="match status" value="1"/>
</dbReference>
<comment type="caution">
    <text evidence="6">The sequence shown here is derived from an EMBL/GenBank/DDBJ whole genome shotgun (WGS) entry which is preliminary data.</text>
</comment>
<keyword evidence="3" id="KW-0560">Oxidoreductase</keyword>
<protein>
    <recommendedName>
        <fullName evidence="8">Carotenoid isomerooxygenase</fullName>
    </recommendedName>
</protein>
<evidence type="ECO:0000313" key="7">
    <source>
        <dbReference type="Proteomes" id="UP000036403"/>
    </source>
</evidence>
<keyword evidence="7" id="KW-1185">Reference proteome</keyword>
<dbReference type="EMBL" id="LBMM01001130">
    <property type="protein sequence ID" value="KMQ96862.1"/>
    <property type="molecule type" value="Genomic_DNA"/>
</dbReference>
<dbReference type="PaxDb" id="67767-A0A0J7L236"/>
<gene>
    <name evidence="6" type="ORF">RF55_2829</name>
</gene>
<organism evidence="6 7">
    <name type="scientific">Lasius niger</name>
    <name type="common">Black garden ant</name>
    <dbReference type="NCBI Taxonomy" id="67767"/>
    <lineage>
        <taxon>Eukaryota</taxon>
        <taxon>Metazoa</taxon>
        <taxon>Ecdysozoa</taxon>
        <taxon>Arthropoda</taxon>
        <taxon>Hexapoda</taxon>
        <taxon>Insecta</taxon>
        <taxon>Pterygota</taxon>
        <taxon>Neoptera</taxon>
        <taxon>Endopterygota</taxon>
        <taxon>Hymenoptera</taxon>
        <taxon>Apocrita</taxon>
        <taxon>Aculeata</taxon>
        <taxon>Formicoidea</taxon>
        <taxon>Formicidae</taxon>
        <taxon>Formicinae</taxon>
        <taxon>Lasius</taxon>
        <taxon>Lasius</taxon>
    </lineage>
</organism>
<dbReference type="AlphaFoldDB" id="A0A0J7L236"/>
<dbReference type="OrthoDB" id="1069523at2759"/>
<dbReference type="GO" id="GO:0042574">
    <property type="term" value="P:retinal metabolic process"/>
    <property type="evidence" value="ECO:0007669"/>
    <property type="project" value="TreeGrafter"/>
</dbReference>
<proteinExistence type="inferred from homology"/>
<evidence type="ECO:0000256" key="3">
    <source>
        <dbReference type="ARBA" id="ARBA00023002"/>
    </source>
</evidence>
<comment type="cofactor">
    <cofactor evidence="5">
        <name>Fe(2+)</name>
        <dbReference type="ChEBI" id="CHEBI:29033"/>
    </cofactor>
    <text evidence="5">Binds 1 Fe(2+) ion per subunit.</text>
</comment>
<feature type="binding site" evidence="5">
    <location>
        <position position="633"/>
    </location>
    <ligand>
        <name>Fe cation</name>
        <dbReference type="ChEBI" id="CHEBI:24875"/>
        <note>catalytic</note>
    </ligand>
</feature>
<evidence type="ECO:0000256" key="2">
    <source>
        <dbReference type="ARBA" id="ARBA00022723"/>
    </source>
</evidence>
<dbReference type="GO" id="GO:0010436">
    <property type="term" value="F:carotenoid dioxygenase activity"/>
    <property type="evidence" value="ECO:0007669"/>
    <property type="project" value="TreeGrafter"/>
</dbReference>
<dbReference type="GO" id="GO:0046872">
    <property type="term" value="F:metal ion binding"/>
    <property type="evidence" value="ECO:0007669"/>
    <property type="project" value="UniProtKB-KW"/>
</dbReference>
<dbReference type="Proteomes" id="UP000036403">
    <property type="component" value="Unassembled WGS sequence"/>
</dbReference>
<evidence type="ECO:0008006" key="8">
    <source>
        <dbReference type="Google" id="ProtNLM"/>
    </source>
</evidence>
<dbReference type="InterPro" id="IPR004294">
    <property type="entry name" value="Carotenoid_Oase"/>
</dbReference>
<evidence type="ECO:0000256" key="4">
    <source>
        <dbReference type="ARBA" id="ARBA00023004"/>
    </source>
</evidence>
<name>A0A0J7L236_LASNI</name>
<reference evidence="6 7" key="1">
    <citation type="submission" date="2015-04" db="EMBL/GenBank/DDBJ databases">
        <title>Lasius niger genome sequencing.</title>
        <authorList>
            <person name="Konorov E.A."/>
            <person name="Nikitin M.A."/>
            <person name="Kirill M.V."/>
            <person name="Chang P."/>
        </authorList>
    </citation>
    <scope>NUCLEOTIDE SEQUENCE [LARGE SCALE GENOMIC DNA]</scope>
    <source>
        <tissue evidence="6">Whole</tissue>
    </source>
</reference>
<keyword evidence="4 5" id="KW-0408">Iron</keyword>
<feature type="binding site" evidence="5">
    <location>
        <position position="235"/>
    </location>
    <ligand>
        <name>Fe cation</name>
        <dbReference type="ChEBI" id="CHEBI:24875"/>
        <note>catalytic</note>
    </ligand>
</feature>
<evidence type="ECO:0000313" key="6">
    <source>
        <dbReference type="EMBL" id="KMQ96862.1"/>
    </source>
</evidence>
<feature type="binding site" evidence="5">
    <location>
        <position position="373"/>
    </location>
    <ligand>
        <name>Fe cation</name>
        <dbReference type="ChEBI" id="CHEBI:24875"/>
        <note>catalytic</note>
    </ligand>
</feature>
<comment type="similarity">
    <text evidence="1">Belongs to the carotenoid oxygenase family.</text>
</comment>
<dbReference type="GO" id="GO:0016121">
    <property type="term" value="P:carotene catabolic process"/>
    <property type="evidence" value="ECO:0007669"/>
    <property type="project" value="TreeGrafter"/>
</dbReference>
<dbReference type="PANTHER" id="PTHR10543:SF24">
    <property type="entry name" value="CAROTENOID ISOMEROOXYGENASE"/>
    <property type="match status" value="1"/>
</dbReference>
<dbReference type="Pfam" id="PF03055">
    <property type="entry name" value="RPE65"/>
    <property type="match status" value="1"/>
</dbReference>
<evidence type="ECO:0000256" key="1">
    <source>
        <dbReference type="ARBA" id="ARBA00006787"/>
    </source>
</evidence>
<dbReference type="STRING" id="67767.A0A0J7L236"/>
<keyword evidence="2 5" id="KW-0479">Metal-binding</keyword>
<dbReference type="GO" id="GO:0003834">
    <property type="term" value="F:beta-carotene 15,15'-dioxygenase activity"/>
    <property type="evidence" value="ECO:0007669"/>
    <property type="project" value="TreeGrafter"/>
</dbReference>
<accession>A0A0J7L236</accession>